<dbReference type="SFLD" id="SFLDS00003">
    <property type="entry name" value="Haloacid_Dehalogenase"/>
    <property type="match status" value="1"/>
</dbReference>
<protein>
    <submittedName>
        <fullName evidence="1">HAD superfamily hydrolase</fullName>
    </submittedName>
</protein>
<dbReference type="SUPFAM" id="SSF56784">
    <property type="entry name" value="HAD-like"/>
    <property type="match status" value="1"/>
</dbReference>
<name>A0A169QI89_9HYPH</name>
<evidence type="ECO:0000313" key="2">
    <source>
        <dbReference type="Proteomes" id="UP000218288"/>
    </source>
</evidence>
<dbReference type="PANTHER" id="PTHR43434">
    <property type="entry name" value="PHOSPHOGLYCOLATE PHOSPHATASE"/>
    <property type="match status" value="1"/>
</dbReference>
<organism evidence="1 2">
    <name type="scientific">Methylorubrum populi</name>
    <dbReference type="NCBI Taxonomy" id="223967"/>
    <lineage>
        <taxon>Bacteria</taxon>
        <taxon>Pseudomonadati</taxon>
        <taxon>Pseudomonadota</taxon>
        <taxon>Alphaproteobacteria</taxon>
        <taxon>Hyphomicrobiales</taxon>
        <taxon>Methylobacteriaceae</taxon>
        <taxon>Methylorubrum</taxon>
    </lineage>
</organism>
<keyword evidence="1" id="KW-0378">Hydrolase</keyword>
<dbReference type="Proteomes" id="UP000218288">
    <property type="component" value="Chromosome"/>
</dbReference>
<dbReference type="SFLD" id="SFLDG01129">
    <property type="entry name" value="C1.5:_HAD__Beta-PGM__Phosphata"/>
    <property type="match status" value="1"/>
</dbReference>
<accession>A0A169QI89</accession>
<dbReference type="PANTHER" id="PTHR43434:SF24">
    <property type="entry name" value="HYDROLASE-RELATED"/>
    <property type="match status" value="1"/>
</dbReference>
<proteinExistence type="predicted"/>
<dbReference type="GO" id="GO:0008967">
    <property type="term" value="F:phosphoglycolate phosphatase activity"/>
    <property type="evidence" value="ECO:0007669"/>
    <property type="project" value="TreeGrafter"/>
</dbReference>
<reference evidence="1 2" key="1">
    <citation type="journal article" date="2016" name="Genome Announc.">
        <title>Complete Genome Sequence of Methylobacterium populi P-1M, Isolated from Pink-Pigmented Household Biofilm.</title>
        <authorList>
            <person name="Morohoshi T."/>
            <person name="Ikeda T."/>
        </authorList>
    </citation>
    <scope>NUCLEOTIDE SEQUENCE [LARGE SCALE GENOMIC DNA]</scope>
    <source>
        <strain evidence="1 2">P-1M</strain>
    </source>
</reference>
<dbReference type="SFLD" id="SFLDG01135">
    <property type="entry name" value="C1.5.6:_HAD__Beta-PGM__Phospha"/>
    <property type="match status" value="1"/>
</dbReference>
<sequence>MSLRDSAIVLKLIVFDVDGTLVDSQHLIVEAQRRAFSEHGLEAPARKEALSVVGLSLPDAFRRLVGEAGPIESLSHSYRKAFQALRVDPDYEEPLFPGMAELVERLHRRDDIQLGIATGKSRRGVDHLVDKHGWESWFATIQTADDAPSKPDPAMLLQAMAEAGAEPSMTVMIGDTTYDMMMARDAGVAAIGVGWGYHAPGALFSAGAVTVVDSATALSDLFSGPLDGSRAGPVTPRLPAS</sequence>
<dbReference type="Gene3D" id="1.10.150.240">
    <property type="entry name" value="Putative phosphatase, domain 2"/>
    <property type="match status" value="1"/>
</dbReference>
<dbReference type="InterPro" id="IPR023198">
    <property type="entry name" value="PGP-like_dom2"/>
</dbReference>
<dbReference type="Pfam" id="PF13419">
    <property type="entry name" value="HAD_2"/>
    <property type="match status" value="1"/>
</dbReference>
<dbReference type="NCBIfam" id="TIGR01549">
    <property type="entry name" value="HAD-SF-IA-v1"/>
    <property type="match status" value="1"/>
</dbReference>
<dbReference type="Gene3D" id="3.40.50.1000">
    <property type="entry name" value="HAD superfamily/HAD-like"/>
    <property type="match status" value="1"/>
</dbReference>
<dbReference type="NCBIfam" id="TIGR01509">
    <property type="entry name" value="HAD-SF-IA-v3"/>
    <property type="match status" value="1"/>
</dbReference>
<dbReference type="InterPro" id="IPR006439">
    <property type="entry name" value="HAD-SF_hydro_IA"/>
</dbReference>
<dbReference type="GO" id="GO:0006281">
    <property type="term" value="P:DNA repair"/>
    <property type="evidence" value="ECO:0007669"/>
    <property type="project" value="TreeGrafter"/>
</dbReference>
<dbReference type="EMBL" id="AP014809">
    <property type="protein sequence ID" value="BAU88943.1"/>
    <property type="molecule type" value="Genomic_DNA"/>
</dbReference>
<evidence type="ECO:0000313" key="1">
    <source>
        <dbReference type="EMBL" id="BAU88943.1"/>
    </source>
</evidence>
<dbReference type="InterPro" id="IPR050155">
    <property type="entry name" value="HAD-like_hydrolase_sf"/>
</dbReference>
<dbReference type="AlphaFoldDB" id="A0A169QI89"/>
<gene>
    <name evidence="1" type="ORF">MPPM_0338</name>
</gene>
<dbReference type="GO" id="GO:0005829">
    <property type="term" value="C:cytosol"/>
    <property type="evidence" value="ECO:0007669"/>
    <property type="project" value="TreeGrafter"/>
</dbReference>
<dbReference type="InterPro" id="IPR041492">
    <property type="entry name" value="HAD_2"/>
</dbReference>
<dbReference type="InterPro" id="IPR036412">
    <property type="entry name" value="HAD-like_sf"/>
</dbReference>
<dbReference type="InterPro" id="IPR023214">
    <property type="entry name" value="HAD_sf"/>
</dbReference>